<proteinExistence type="inferred from homology"/>
<gene>
    <name evidence="4" type="ORF">MANES_10G041800</name>
</gene>
<accession>A0A2C9V317</accession>
<dbReference type="Gene3D" id="1.25.40.10">
    <property type="entry name" value="Tetratricopeptide repeat domain"/>
    <property type="match status" value="1"/>
</dbReference>
<dbReference type="Pfam" id="PF13041">
    <property type="entry name" value="PPR_2"/>
    <property type="match status" value="1"/>
</dbReference>
<protein>
    <recommendedName>
        <fullName evidence="5">Pentacotripeptide-repeat region of PRORP domain-containing protein</fullName>
    </recommendedName>
</protein>
<dbReference type="NCBIfam" id="TIGR00756">
    <property type="entry name" value="PPR"/>
    <property type="match status" value="1"/>
</dbReference>
<dbReference type="EMBL" id="CM004396">
    <property type="protein sequence ID" value="OAY38785.1"/>
    <property type="molecule type" value="Genomic_DNA"/>
</dbReference>
<name>A0A2C9V317_MANES</name>
<evidence type="ECO:0008006" key="5">
    <source>
        <dbReference type="Google" id="ProtNLM"/>
    </source>
</evidence>
<evidence type="ECO:0000256" key="3">
    <source>
        <dbReference type="PROSITE-ProRule" id="PRU00708"/>
    </source>
</evidence>
<keyword evidence="2" id="KW-0677">Repeat</keyword>
<dbReference type="InterPro" id="IPR011990">
    <property type="entry name" value="TPR-like_helical_dom_sf"/>
</dbReference>
<comment type="similarity">
    <text evidence="1">Belongs to the PPR family. P subfamily.</text>
</comment>
<dbReference type="InterPro" id="IPR002885">
    <property type="entry name" value="PPR_rpt"/>
</dbReference>
<evidence type="ECO:0000313" key="4">
    <source>
        <dbReference type="EMBL" id="OAY38785.1"/>
    </source>
</evidence>
<reference evidence="4" key="1">
    <citation type="submission" date="2016-02" db="EMBL/GenBank/DDBJ databases">
        <title>WGS assembly of Manihot esculenta.</title>
        <authorList>
            <person name="Bredeson J.V."/>
            <person name="Prochnik S.E."/>
            <person name="Lyons J.B."/>
            <person name="Schmutz J."/>
            <person name="Grimwood J."/>
            <person name="Vrebalov J."/>
            <person name="Bart R.S."/>
            <person name="Amuge T."/>
            <person name="Ferguson M.E."/>
            <person name="Green R."/>
            <person name="Putnam N."/>
            <person name="Stites J."/>
            <person name="Rounsley S."/>
            <person name="Rokhsar D.S."/>
        </authorList>
    </citation>
    <scope>NUCLEOTIDE SEQUENCE [LARGE SCALE GENOMIC DNA]</scope>
    <source>
        <tissue evidence="4">Leaf</tissue>
    </source>
</reference>
<feature type="repeat" description="PPR" evidence="3">
    <location>
        <begin position="9"/>
        <end position="43"/>
    </location>
</feature>
<sequence>MSANEREPYIIAYTTLIDGLCNAGRPDDAEMLWTEMRGRGCTPNSVAFVAFIHGLCKCARPNAALIHLREMVEKGVEAGTFYLCSPIKCFSCRCKAPFGF</sequence>
<organism evidence="4">
    <name type="scientific">Manihot esculenta</name>
    <name type="common">Cassava</name>
    <name type="synonym">Jatropha manihot</name>
    <dbReference type="NCBI Taxonomy" id="3983"/>
    <lineage>
        <taxon>Eukaryota</taxon>
        <taxon>Viridiplantae</taxon>
        <taxon>Streptophyta</taxon>
        <taxon>Embryophyta</taxon>
        <taxon>Tracheophyta</taxon>
        <taxon>Spermatophyta</taxon>
        <taxon>Magnoliopsida</taxon>
        <taxon>eudicotyledons</taxon>
        <taxon>Gunneridae</taxon>
        <taxon>Pentapetalae</taxon>
        <taxon>rosids</taxon>
        <taxon>fabids</taxon>
        <taxon>Malpighiales</taxon>
        <taxon>Euphorbiaceae</taxon>
        <taxon>Crotonoideae</taxon>
        <taxon>Manihoteae</taxon>
        <taxon>Manihot</taxon>
    </lineage>
</organism>
<dbReference type="PANTHER" id="PTHR47939:SF5">
    <property type="entry name" value="PENTACOTRIPEPTIDE-REPEAT REGION OF PRORP DOMAIN-CONTAINING PROTEIN"/>
    <property type="match status" value="1"/>
</dbReference>
<dbReference type="AlphaFoldDB" id="A0A2C9V317"/>
<evidence type="ECO:0000256" key="2">
    <source>
        <dbReference type="ARBA" id="ARBA00022737"/>
    </source>
</evidence>
<evidence type="ECO:0000256" key="1">
    <source>
        <dbReference type="ARBA" id="ARBA00007626"/>
    </source>
</evidence>
<feature type="repeat" description="PPR" evidence="3">
    <location>
        <begin position="44"/>
        <end position="78"/>
    </location>
</feature>
<dbReference type="InterPro" id="IPR050667">
    <property type="entry name" value="PPR-containing_protein"/>
</dbReference>
<dbReference type="PANTHER" id="PTHR47939">
    <property type="entry name" value="MEMBRANE-ASSOCIATED SALT-INDUCIBLE PROTEIN-LIKE"/>
    <property type="match status" value="1"/>
</dbReference>
<dbReference type="PROSITE" id="PS51375">
    <property type="entry name" value="PPR"/>
    <property type="match status" value="2"/>
</dbReference>